<evidence type="ECO:0000313" key="2">
    <source>
        <dbReference type="Proteomes" id="UP000249516"/>
    </source>
</evidence>
<accession>A0A495AA05</accession>
<keyword evidence="2" id="KW-1185">Reference proteome</keyword>
<reference evidence="1 2" key="1">
    <citation type="submission" date="2018-10" db="EMBL/GenBank/DDBJ databases">
        <title>Kocuria tytouropygialis sp. nov., isolated from the uropygial gland of an American barn owl (Tyto furcata).</title>
        <authorList>
            <person name="Braun M.S."/>
            <person name="Wang E."/>
            <person name="Zimmermann S."/>
            <person name="Wagner H."/>
            <person name="Wink M."/>
        </authorList>
    </citation>
    <scope>NUCLEOTIDE SEQUENCE [LARGE SCALE GENOMIC DNA]</scope>
    <source>
        <strain evidence="1 2">442</strain>
    </source>
</reference>
<comment type="caution">
    <text evidence="1">The sequence shown here is derived from an EMBL/GenBank/DDBJ whole genome shotgun (WGS) entry which is preliminary data.</text>
</comment>
<sequence length="157" mass="17747">MLGYVINPVGVRWRTWRGREQHHTIGSVEIVLPPEHDLPFYQRRDPTYDAYAIGHLARLAAGDRVVVDWISPESLLAIPAPYGERLIQALAESGRTLLVHDNLGRRMVELPPGDTAGLRTPSRWLHEQVDGHVVVPYLDVRALTDRAAQLLQTPVRR</sequence>
<dbReference type="EMBL" id="PNJG02000001">
    <property type="protein sequence ID" value="RKQ36838.1"/>
    <property type="molecule type" value="Genomic_DNA"/>
</dbReference>
<gene>
    <name evidence="1" type="ORF">C1C97_004315</name>
</gene>
<organism evidence="1 2">
    <name type="scientific">Kocuria tytonis</name>
    <dbReference type="NCBI Taxonomy" id="2054280"/>
    <lineage>
        <taxon>Bacteria</taxon>
        <taxon>Bacillati</taxon>
        <taxon>Actinomycetota</taxon>
        <taxon>Actinomycetes</taxon>
        <taxon>Micrococcales</taxon>
        <taxon>Micrococcaceae</taxon>
        <taxon>Kocuria</taxon>
    </lineage>
</organism>
<dbReference type="AlphaFoldDB" id="A0A495AA05"/>
<protein>
    <submittedName>
        <fullName evidence="1">Uncharacterized protein</fullName>
    </submittedName>
</protein>
<dbReference type="Proteomes" id="UP000249516">
    <property type="component" value="Unassembled WGS sequence"/>
</dbReference>
<proteinExistence type="predicted"/>
<evidence type="ECO:0000313" key="1">
    <source>
        <dbReference type="EMBL" id="RKQ36838.1"/>
    </source>
</evidence>
<name>A0A495AA05_9MICC</name>